<name>A0A2P2MZV2_RHIMU</name>
<proteinExistence type="predicted"/>
<accession>A0A2P2MZV2</accession>
<organism evidence="1">
    <name type="scientific">Rhizophora mucronata</name>
    <name type="common">Asiatic mangrove</name>
    <dbReference type="NCBI Taxonomy" id="61149"/>
    <lineage>
        <taxon>Eukaryota</taxon>
        <taxon>Viridiplantae</taxon>
        <taxon>Streptophyta</taxon>
        <taxon>Embryophyta</taxon>
        <taxon>Tracheophyta</taxon>
        <taxon>Spermatophyta</taxon>
        <taxon>Magnoliopsida</taxon>
        <taxon>eudicotyledons</taxon>
        <taxon>Gunneridae</taxon>
        <taxon>Pentapetalae</taxon>
        <taxon>rosids</taxon>
        <taxon>fabids</taxon>
        <taxon>Malpighiales</taxon>
        <taxon>Rhizophoraceae</taxon>
        <taxon>Rhizophora</taxon>
    </lineage>
</organism>
<dbReference type="EMBL" id="GGEC01055257">
    <property type="protein sequence ID" value="MBX35741.1"/>
    <property type="molecule type" value="Transcribed_RNA"/>
</dbReference>
<reference evidence="1" key="1">
    <citation type="submission" date="2018-02" db="EMBL/GenBank/DDBJ databases">
        <title>Rhizophora mucronata_Transcriptome.</title>
        <authorList>
            <person name="Meera S.P."/>
            <person name="Sreeshan A."/>
            <person name="Augustine A."/>
        </authorList>
    </citation>
    <scope>NUCLEOTIDE SEQUENCE</scope>
    <source>
        <tissue evidence="1">Leaf</tissue>
    </source>
</reference>
<dbReference type="AlphaFoldDB" id="A0A2P2MZV2"/>
<evidence type="ECO:0000313" key="1">
    <source>
        <dbReference type="EMBL" id="MBX35741.1"/>
    </source>
</evidence>
<sequence>MGKYIKTQHPEQKHIFSYQHSLCMCEFPKKKPKLMH</sequence>
<protein>
    <submittedName>
        <fullName evidence="1">Uncharacterized protein</fullName>
    </submittedName>
</protein>